<protein>
    <recommendedName>
        <fullName evidence="5">Serine/threonine protein kinase</fullName>
    </recommendedName>
</protein>
<feature type="compositionally biased region" description="Pro residues" evidence="1">
    <location>
        <begin position="17"/>
        <end position="33"/>
    </location>
</feature>
<keyword evidence="2" id="KW-0812">Transmembrane</keyword>
<proteinExistence type="predicted"/>
<evidence type="ECO:0000256" key="2">
    <source>
        <dbReference type="SAM" id="Phobius"/>
    </source>
</evidence>
<keyword evidence="4" id="KW-1185">Reference proteome</keyword>
<gene>
    <name evidence="3" type="ORF">G6048_48090</name>
</gene>
<evidence type="ECO:0000313" key="4">
    <source>
        <dbReference type="Proteomes" id="UP001518140"/>
    </source>
</evidence>
<feature type="transmembrane region" description="Helical" evidence="2">
    <location>
        <begin position="68"/>
        <end position="91"/>
    </location>
</feature>
<evidence type="ECO:0000313" key="3">
    <source>
        <dbReference type="EMBL" id="NGO49489.1"/>
    </source>
</evidence>
<sequence>MPEETLSETTRRLRPIPAEPPVEPPAKPEPTPVGVPAGRPFVSFAPPDTYDHDTARLLPVGPRVRPRVAAAAACVVLGLGLIGGAVTGSWLTGDGAG</sequence>
<accession>A0ABX0E8R2</accession>
<name>A0ABX0E8R2_9ACTN</name>
<feature type="region of interest" description="Disordered" evidence="1">
    <location>
        <begin position="1"/>
        <end position="48"/>
    </location>
</feature>
<evidence type="ECO:0000256" key="1">
    <source>
        <dbReference type="SAM" id="MobiDB-lite"/>
    </source>
</evidence>
<dbReference type="EMBL" id="JAAKZX010000455">
    <property type="protein sequence ID" value="NGO49489.1"/>
    <property type="molecule type" value="Genomic_DNA"/>
</dbReference>
<organism evidence="3 4">
    <name type="scientific">Streptomyces ureilyticus</name>
    <dbReference type="NCBI Taxonomy" id="1775131"/>
    <lineage>
        <taxon>Bacteria</taxon>
        <taxon>Bacillati</taxon>
        <taxon>Actinomycetota</taxon>
        <taxon>Actinomycetes</taxon>
        <taxon>Kitasatosporales</taxon>
        <taxon>Streptomycetaceae</taxon>
        <taxon>Streptomyces</taxon>
    </lineage>
</organism>
<keyword evidence="2" id="KW-1133">Transmembrane helix</keyword>
<comment type="caution">
    <text evidence="3">The sequence shown here is derived from an EMBL/GenBank/DDBJ whole genome shotgun (WGS) entry which is preliminary data.</text>
</comment>
<keyword evidence="2" id="KW-0472">Membrane</keyword>
<feature type="non-terminal residue" evidence="3">
    <location>
        <position position="97"/>
    </location>
</feature>
<reference evidence="3 4" key="1">
    <citation type="submission" date="2020-02" db="EMBL/GenBank/DDBJ databases">
        <title>Whole-genome analyses of novel actinobacteria.</title>
        <authorList>
            <person name="Sahin N."/>
            <person name="Tokatli A."/>
        </authorList>
    </citation>
    <scope>NUCLEOTIDE SEQUENCE [LARGE SCALE GENOMIC DNA]</scope>
    <source>
        <strain evidence="3 4">YC419</strain>
    </source>
</reference>
<dbReference type="Proteomes" id="UP001518140">
    <property type="component" value="Unassembled WGS sequence"/>
</dbReference>
<evidence type="ECO:0008006" key="5">
    <source>
        <dbReference type="Google" id="ProtNLM"/>
    </source>
</evidence>